<evidence type="ECO:0000313" key="1">
    <source>
        <dbReference type="EMBL" id="CAK0792508.1"/>
    </source>
</evidence>
<name>A0ABN9PIW3_9DINO</name>
<dbReference type="Pfam" id="PF13424">
    <property type="entry name" value="TPR_12"/>
    <property type="match status" value="1"/>
</dbReference>
<accession>A0ABN9PIW3</accession>
<sequence length="110" mass="11693">MGRLGAVYRRKGNLNKAMEYSHLCLAMTEQALGKEHVGTAIAAHNLGCVLMRLRELQMAMEAFGRAVAVLEASKAELGGAAHPFLARARESVRLCSAALEREGADAAASP</sequence>
<evidence type="ECO:0008006" key="3">
    <source>
        <dbReference type="Google" id="ProtNLM"/>
    </source>
</evidence>
<dbReference type="SUPFAM" id="SSF48452">
    <property type="entry name" value="TPR-like"/>
    <property type="match status" value="1"/>
</dbReference>
<organism evidence="1 2">
    <name type="scientific">Prorocentrum cordatum</name>
    <dbReference type="NCBI Taxonomy" id="2364126"/>
    <lineage>
        <taxon>Eukaryota</taxon>
        <taxon>Sar</taxon>
        <taxon>Alveolata</taxon>
        <taxon>Dinophyceae</taxon>
        <taxon>Prorocentrales</taxon>
        <taxon>Prorocentraceae</taxon>
        <taxon>Prorocentrum</taxon>
    </lineage>
</organism>
<dbReference type="InterPro" id="IPR011990">
    <property type="entry name" value="TPR-like_helical_dom_sf"/>
</dbReference>
<comment type="caution">
    <text evidence="1">The sequence shown here is derived from an EMBL/GenBank/DDBJ whole genome shotgun (WGS) entry which is preliminary data.</text>
</comment>
<reference evidence="1" key="1">
    <citation type="submission" date="2023-10" db="EMBL/GenBank/DDBJ databases">
        <authorList>
            <person name="Chen Y."/>
            <person name="Shah S."/>
            <person name="Dougan E. K."/>
            <person name="Thang M."/>
            <person name="Chan C."/>
        </authorList>
    </citation>
    <scope>NUCLEOTIDE SEQUENCE [LARGE SCALE GENOMIC DNA]</scope>
</reference>
<gene>
    <name evidence="1" type="ORF">PCOR1329_LOCUS3072</name>
</gene>
<dbReference type="Gene3D" id="1.25.40.10">
    <property type="entry name" value="Tetratricopeptide repeat domain"/>
    <property type="match status" value="1"/>
</dbReference>
<proteinExistence type="predicted"/>
<keyword evidence="2" id="KW-1185">Reference proteome</keyword>
<evidence type="ECO:0000313" key="2">
    <source>
        <dbReference type="Proteomes" id="UP001189429"/>
    </source>
</evidence>
<protein>
    <recommendedName>
        <fullName evidence="3">Kinesin light chain</fullName>
    </recommendedName>
</protein>
<dbReference type="EMBL" id="CAUYUJ010000780">
    <property type="protein sequence ID" value="CAK0792508.1"/>
    <property type="molecule type" value="Genomic_DNA"/>
</dbReference>
<dbReference type="Proteomes" id="UP001189429">
    <property type="component" value="Unassembled WGS sequence"/>
</dbReference>